<evidence type="ECO:0000256" key="2">
    <source>
        <dbReference type="SAM" id="MobiDB-lite"/>
    </source>
</evidence>
<evidence type="ECO:0000259" key="3">
    <source>
        <dbReference type="Pfam" id="PF00888"/>
    </source>
</evidence>
<dbReference type="InterPro" id="IPR001373">
    <property type="entry name" value="Cullin_N"/>
</dbReference>
<comment type="caution">
    <text evidence="4">The sequence shown here is derived from an EMBL/GenBank/DDBJ whole genome shotgun (WGS) entry which is preliminary data.</text>
</comment>
<dbReference type="Gene3D" id="1.20.1310.10">
    <property type="entry name" value="Cullin Repeats"/>
    <property type="match status" value="1"/>
</dbReference>
<evidence type="ECO:0000256" key="1">
    <source>
        <dbReference type="ARBA" id="ARBA00006019"/>
    </source>
</evidence>
<feature type="domain" description="Cullin N-terminal" evidence="3">
    <location>
        <begin position="47"/>
        <end position="93"/>
    </location>
</feature>
<accession>A0A699ZC40</accession>
<name>A0A699ZC40_HAELA</name>
<gene>
    <name evidence="4" type="ORF">HaLaN_13345</name>
</gene>
<dbReference type="AlphaFoldDB" id="A0A699ZC40"/>
<dbReference type="Pfam" id="PF00888">
    <property type="entry name" value="Cullin"/>
    <property type="match status" value="1"/>
</dbReference>
<dbReference type="InterPro" id="IPR016159">
    <property type="entry name" value="Cullin_repeat-like_dom_sf"/>
</dbReference>
<proteinExistence type="inferred from homology"/>
<evidence type="ECO:0000313" key="4">
    <source>
        <dbReference type="EMBL" id="GFH16839.1"/>
    </source>
</evidence>
<dbReference type="SUPFAM" id="SSF74788">
    <property type="entry name" value="Cullin repeat-like"/>
    <property type="match status" value="1"/>
</dbReference>
<dbReference type="EMBL" id="BLLF01001058">
    <property type="protein sequence ID" value="GFH16839.1"/>
    <property type="molecule type" value="Genomic_DNA"/>
</dbReference>
<comment type="similarity">
    <text evidence="1">Belongs to the cullin family.</text>
</comment>
<protein>
    <submittedName>
        <fullName evidence="4">CULLIN_2 domain-containing protein</fullName>
    </submittedName>
</protein>
<keyword evidence="5" id="KW-1185">Reference proteome</keyword>
<evidence type="ECO:0000313" key="5">
    <source>
        <dbReference type="Proteomes" id="UP000485058"/>
    </source>
</evidence>
<organism evidence="4 5">
    <name type="scientific">Haematococcus lacustris</name>
    <name type="common">Green alga</name>
    <name type="synonym">Haematococcus pluvialis</name>
    <dbReference type="NCBI Taxonomy" id="44745"/>
    <lineage>
        <taxon>Eukaryota</taxon>
        <taxon>Viridiplantae</taxon>
        <taxon>Chlorophyta</taxon>
        <taxon>core chlorophytes</taxon>
        <taxon>Chlorophyceae</taxon>
        <taxon>CS clade</taxon>
        <taxon>Chlamydomonadales</taxon>
        <taxon>Haematococcaceae</taxon>
        <taxon>Haematococcus</taxon>
    </lineage>
</organism>
<reference evidence="4 5" key="1">
    <citation type="submission" date="2020-02" db="EMBL/GenBank/DDBJ databases">
        <title>Draft genome sequence of Haematococcus lacustris strain NIES-144.</title>
        <authorList>
            <person name="Morimoto D."/>
            <person name="Nakagawa S."/>
            <person name="Yoshida T."/>
            <person name="Sawayama S."/>
        </authorList>
    </citation>
    <scope>NUCLEOTIDE SEQUENCE [LARGE SCALE GENOMIC DNA]</scope>
    <source>
        <strain evidence="4 5">NIES-144</strain>
    </source>
</reference>
<sequence>MASPIPTALGLRKASQAPAGPANVKKLVIKPLKSKPELPANFEEETWSKLRQAVQAINAKQPVSCSLEELYAAVQDMCMHKMADKLYQRLQQVGSLKSPMCWP</sequence>
<dbReference type="Proteomes" id="UP000485058">
    <property type="component" value="Unassembled WGS sequence"/>
</dbReference>
<feature type="region of interest" description="Disordered" evidence="2">
    <location>
        <begin position="1"/>
        <end position="20"/>
    </location>
</feature>